<organism evidence="9 10">
    <name type="scientific">Fictibacillus enclensis</name>
    <dbReference type="NCBI Taxonomy" id="1017270"/>
    <lineage>
        <taxon>Bacteria</taxon>
        <taxon>Bacillati</taxon>
        <taxon>Bacillota</taxon>
        <taxon>Bacilli</taxon>
        <taxon>Bacillales</taxon>
        <taxon>Fictibacillaceae</taxon>
        <taxon>Fictibacillus</taxon>
    </lineage>
</organism>
<dbReference type="GO" id="GO:0008855">
    <property type="term" value="F:exodeoxyribonuclease VII activity"/>
    <property type="evidence" value="ECO:0007669"/>
    <property type="project" value="UniProtKB-UniRule"/>
</dbReference>
<feature type="domain" description="OB-fold nucleic acid binding" evidence="8">
    <location>
        <begin position="8"/>
        <end position="101"/>
    </location>
</feature>
<proteinExistence type="inferred from homology"/>
<dbReference type="GO" id="GO:0006308">
    <property type="term" value="P:DNA catabolic process"/>
    <property type="evidence" value="ECO:0007669"/>
    <property type="project" value="UniProtKB-UniRule"/>
</dbReference>
<comment type="function">
    <text evidence="5">Bidirectionally degrades single-stranded DNA into large acid-insoluble oligonucleotides, which are then degraded further into small acid-soluble oligonucleotides.</text>
</comment>
<gene>
    <name evidence="5" type="primary">xseA</name>
    <name evidence="9" type="ORF">AS030_09470</name>
</gene>
<dbReference type="OrthoDB" id="9802795at2"/>
<dbReference type="EC" id="3.1.11.6" evidence="5"/>
<comment type="subunit">
    <text evidence="5">Heterooligomer composed of large and small subunits.</text>
</comment>
<dbReference type="NCBIfam" id="TIGR00237">
    <property type="entry name" value="xseA"/>
    <property type="match status" value="1"/>
</dbReference>
<evidence type="ECO:0000256" key="3">
    <source>
        <dbReference type="ARBA" id="ARBA00022801"/>
    </source>
</evidence>
<reference evidence="9 10" key="1">
    <citation type="journal article" date="2014" name="Antonie Van Leeuwenhoek">
        <title>Fictibacillus enclensis sp. nov., isolated from marine sediment.</title>
        <authorList>
            <person name="Dastager S.G."/>
            <person name="Mawlankar R."/>
            <person name="Srinivasan K."/>
            <person name="Tang S.K."/>
            <person name="Lee J.C."/>
            <person name="Ramana V.V."/>
            <person name="Shouche Y.S."/>
        </authorList>
    </citation>
    <scope>NUCLEOTIDE SEQUENCE [LARGE SCALE GENOMIC DNA]</scope>
    <source>
        <strain evidence="9 10">NIO-1003</strain>
    </source>
</reference>
<evidence type="ECO:0000256" key="1">
    <source>
        <dbReference type="ARBA" id="ARBA00022490"/>
    </source>
</evidence>
<keyword evidence="10" id="KW-1185">Reference proteome</keyword>
<evidence type="ECO:0000259" key="8">
    <source>
        <dbReference type="Pfam" id="PF13742"/>
    </source>
</evidence>
<protein>
    <recommendedName>
        <fullName evidence="5">Exodeoxyribonuclease 7 large subunit</fullName>
        <ecNumber evidence="5">3.1.11.6</ecNumber>
    </recommendedName>
    <alternativeName>
        <fullName evidence="5">Exodeoxyribonuclease VII large subunit</fullName>
        <shortName evidence="5">Exonuclease VII large subunit</shortName>
    </alternativeName>
</protein>
<dbReference type="GO" id="GO:0003676">
    <property type="term" value="F:nucleic acid binding"/>
    <property type="evidence" value="ECO:0007669"/>
    <property type="project" value="InterPro"/>
</dbReference>
<comment type="caution">
    <text evidence="9">The sequence shown here is derived from an EMBL/GenBank/DDBJ whole genome shotgun (WGS) entry which is preliminary data.</text>
</comment>
<dbReference type="AlphaFoldDB" id="A0A0V8JFG2"/>
<keyword evidence="2 5" id="KW-0540">Nuclease</keyword>
<keyword evidence="4 5" id="KW-0269">Exonuclease</keyword>
<dbReference type="HAMAP" id="MF_00378">
    <property type="entry name" value="Exonuc_7_L"/>
    <property type="match status" value="1"/>
</dbReference>
<evidence type="ECO:0000256" key="2">
    <source>
        <dbReference type="ARBA" id="ARBA00022722"/>
    </source>
</evidence>
<comment type="catalytic activity">
    <reaction evidence="5 6">
        <text>Exonucleolytic cleavage in either 5'- to 3'- or 3'- to 5'-direction to yield nucleoside 5'-phosphates.</text>
        <dbReference type="EC" id="3.1.11.6"/>
    </reaction>
</comment>
<comment type="similarity">
    <text evidence="5 6">Belongs to the XseA family.</text>
</comment>
<comment type="subcellular location">
    <subcellularLocation>
        <location evidence="5 6">Cytoplasm</location>
    </subcellularLocation>
</comment>
<evidence type="ECO:0000256" key="6">
    <source>
        <dbReference type="RuleBase" id="RU004355"/>
    </source>
</evidence>
<dbReference type="Pfam" id="PF13742">
    <property type="entry name" value="tRNA_anti_2"/>
    <property type="match status" value="1"/>
</dbReference>
<dbReference type="InterPro" id="IPR003753">
    <property type="entry name" value="Exonuc_VII_L"/>
</dbReference>
<keyword evidence="3 5" id="KW-0378">Hydrolase</keyword>
<dbReference type="Proteomes" id="UP000054099">
    <property type="component" value="Unassembled WGS sequence"/>
</dbReference>
<dbReference type="PANTHER" id="PTHR30008">
    <property type="entry name" value="EXODEOXYRIBONUCLEASE 7 LARGE SUBUNIT"/>
    <property type="match status" value="1"/>
</dbReference>
<accession>A0A0V8JFG2</accession>
<dbReference type="GO" id="GO:0005737">
    <property type="term" value="C:cytoplasm"/>
    <property type="evidence" value="ECO:0007669"/>
    <property type="project" value="UniProtKB-SubCell"/>
</dbReference>
<dbReference type="EMBL" id="LNQN01000001">
    <property type="protein sequence ID" value="KSU85706.1"/>
    <property type="molecule type" value="Genomic_DNA"/>
</dbReference>
<dbReference type="Pfam" id="PF02601">
    <property type="entry name" value="Exonuc_VII_L"/>
    <property type="match status" value="1"/>
</dbReference>
<evidence type="ECO:0000313" key="9">
    <source>
        <dbReference type="EMBL" id="KSU85706.1"/>
    </source>
</evidence>
<dbReference type="GO" id="GO:0009318">
    <property type="term" value="C:exodeoxyribonuclease VII complex"/>
    <property type="evidence" value="ECO:0007669"/>
    <property type="project" value="UniProtKB-UniRule"/>
</dbReference>
<evidence type="ECO:0000313" key="10">
    <source>
        <dbReference type="Proteomes" id="UP000054099"/>
    </source>
</evidence>
<dbReference type="PANTHER" id="PTHR30008:SF0">
    <property type="entry name" value="EXODEOXYRIBONUCLEASE 7 LARGE SUBUNIT"/>
    <property type="match status" value="1"/>
</dbReference>
<evidence type="ECO:0000256" key="4">
    <source>
        <dbReference type="ARBA" id="ARBA00022839"/>
    </source>
</evidence>
<keyword evidence="1 5" id="KW-0963">Cytoplasm</keyword>
<dbReference type="RefSeq" id="WP_061970944.1">
    <property type="nucleotide sequence ID" value="NZ_FMAV01000001.1"/>
</dbReference>
<dbReference type="InterPro" id="IPR025824">
    <property type="entry name" value="OB-fold_nuc-bd_dom"/>
</dbReference>
<evidence type="ECO:0000256" key="5">
    <source>
        <dbReference type="HAMAP-Rule" id="MF_00378"/>
    </source>
</evidence>
<feature type="domain" description="Exonuclease VII large subunit C-terminal" evidence="7">
    <location>
        <begin position="125"/>
        <end position="439"/>
    </location>
</feature>
<dbReference type="CDD" id="cd04489">
    <property type="entry name" value="ExoVII_LU_OBF"/>
    <property type="match status" value="1"/>
</dbReference>
<dbReference type="InterPro" id="IPR020579">
    <property type="entry name" value="Exonuc_VII_lsu_C"/>
</dbReference>
<evidence type="ECO:0000259" key="7">
    <source>
        <dbReference type="Pfam" id="PF02601"/>
    </source>
</evidence>
<name>A0A0V8JFG2_9BACL</name>
<sequence>MQNDRYVTISSVTRYIKRVFEEDQNLNNVWVRGELSNVKRHSRGHLYFTLKDEHSRVNAVMFAGNNRFLSFQPENGMKVLIQGEMSVYEPQGQYQLYARSMKKDGVGNLFLAYEELKRKLEEEGLFDAAFKKEIPSFPSEIGVITSPTGAAVRDIITTIKRRFPVTKVTVYPVLVQGAGAAASIASAIEKANAGSAHVLIVGRGGGSIEELWAFNEEVVARAIHRSVIPVISAVGHETDFTIADFVADLRAPTPTAAAELAVPHMDELQDRLTQRTMRLRRAMGEQIAQYRTQLSRLQKSYAFRYPDQLIKQKEVELDRVMESMTREVQRNIDFQKNKISERQKQLSYFSPADQIQKWKERQSKLGRSLSRSMLQQLKNSQTGFQGKLSRLNALSPLAVMERGYSLVYTEEEQLVKSVGQVQPGDKVTVRLQDGKLDCQVWGLEEKNNG</sequence>